<dbReference type="PANTHER" id="PTHR31517">
    <property type="match status" value="1"/>
</dbReference>
<dbReference type="PANTHER" id="PTHR31517:SF80">
    <property type="entry name" value="PEROXIDASE"/>
    <property type="match status" value="1"/>
</dbReference>
<evidence type="ECO:0000256" key="11">
    <source>
        <dbReference type="PIRSR" id="PIRSR600823-2"/>
    </source>
</evidence>
<feature type="binding site" evidence="12">
    <location>
        <position position="320"/>
    </location>
    <ligand>
        <name>Ca(2+)</name>
        <dbReference type="ChEBI" id="CHEBI:29108"/>
        <label>2</label>
    </ligand>
</feature>
<keyword evidence="4 15" id="KW-0575">Peroxidase</keyword>
<comment type="catalytic activity">
    <reaction evidence="1 15">
        <text>2 a phenolic donor + H2O2 = 2 a phenolic radical donor + 2 H2O</text>
        <dbReference type="Rhea" id="RHEA:56136"/>
        <dbReference type="ChEBI" id="CHEBI:15377"/>
        <dbReference type="ChEBI" id="CHEBI:16240"/>
        <dbReference type="ChEBI" id="CHEBI:139520"/>
        <dbReference type="ChEBI" id="CHEBI:139521"/>
        <dbReference type="EC" id="1.11.1.7"/>
    </reaction>
</comment>
<evidence type="ECO:0000256" key="7">
    <source>
        <dbReference type="ARBA" id="ARBA00023002"/>
    </source>
</evidence>
<dbReference type="EC" id="1.11.1.7" evidence="3 15"/>
<feature type="disulfide bond" evidence="14">
    <location>
        <begin position="164"/>
        <end position="401"/>
    </location>
</feature>
<comment type="cofactor">
    <cofactor evidence="12 15">
        <name>Ca(2+)</name>
        <dbReference type="ChEBI" id="CHEBI:29108"/>
    </cofactor>
    <text evidence="12 15">Binds 2 calcium ions per subunit.</text>
</comment>
<comment type="similarity">
    <text evidence="15">Belongs to the peroxidase family. Classical plant (class III) peroxidase subfamily.</text>
</comment>
<dbReference type="Proteomes" id="UP000489600">
    <property type="component" value="Unassembled WGS sequence"/>
</dbReference>
<evidence type="ECO:0000256" key="17">
    <source>
        <dbReference type="SAM" id="Phobius"/>
    </source>
</evidence>
<organism evidence="19 20">
    <name type="scientific">Arabis nemorensis</name>
    <dbReference type="NCBI Taxonomy" id="586526"/>
    <lineage>
        <taxon>Eukaryota</taxon>
        <taxon>Viridiplantae</taxon>
        <taxon>Streptophyta</taxon>
        <taxon>Embryophyta</taxon>
        <taxon>Tracheophyta</taxon>
        <taxon>Spermatophyta</taxon>
        <taxon>Magnoliopsida</taxon>
        <taxon>eudicotyledons</taxon>
        <taxon>Gunneridae</taxon>
        <taxon>Pentapetalae</taxon>
        <taxon>rosids</taxon>
        <taxon>malvids</taxon>
        <taxon>Brassicales</taxon>
        <taxon>Brassicaceae</taxon>
        <taxon>Arabideae</taxon>
        <taxon>Arabis</taxon>
    </lineage>
</organism>
<proteinExistence type="inferred from homology"/>
<dbReference type="Pfam" id="PF00141">
    <property type="entry name" value="peroxidase"/>
    <property type="match status" value="1"/>
</dbReference>
<keyword evidence="5 15" id="KW-0349">Heme</keyword>
<comment type="cofactor">
    <cofactor evidence="12 15">
        <name>heme b</name>
        <dbReference type="ChEBI" id="CHEBI:60344"/>
    </cofactor>
    <text evidence="12 15">Binds 1 heme b (iron(II)-protoporphyrin IX) group per subunit.</text>
</comment>
<dbReference type="GO" id="GO:0006979">
    <property type="term" value="P:response to oxidative stress"/>
    <property type="evidence" value="ECO:0007669"/>
    <property type="project" value="UniProtKB-UniRule"/>
</dbReference>
<dbReference type="GO" id="GO:0005576">
    <property type="term" value="C:extracellular region"/>
    <property type="evidence" value="ECO:0007669"/>
    <property type="project" value="UniProtKB-SubCell"/>
</dbReference>
<name>A0A565CA63_9BRAS</name>
<dbReference type="InterPro" id="IPR002016">
    <property type="entry name" value="Haem_peroxidase"/>
</dbReference>
<feature type="transmembrane region" description="Helical" evidence="17">
    <location>
        <begin position="6"/>
        <end position="25"/>
    </location>
</feature>
<comment type="caution">
    <text evidence="19">The sequence shown here is derived from an EMBL/GenBank/DDBJ whole genome shotgun (WGS) entry which is preliminary data.</text>
</comment>
<dbReference type="InterPro" id="IPR000823">
    <property type="entry name" value="Peroxidase_pln"/>
</dbReference>
<dbReference type="PROSITE" id="PS00436">
    <property type="entry name" value="PEROXIDASE_2"/>
    <property type="match status" value="1"/>
</dbReference>
<keyword evidence="15" id="KW-0376">Hydrogen peroxide</keyword>
<keyword evidence="20" id="KW-1185">Reference proteome</keyword>
<comment type="subcellular location">
    <subcellularLocation>
        <location evidence="15">Secreted</location>
    </subcellularLocation>
</comment>
<dbReference type="PROSITE" id="PS50873">
    <property type="entry name" value="PEROXIDASE_4"/>
    <property type="match status" value="1"/>
</dbReference>
<dbReference type="GO" id="GO:0020037">
    <property type="term" value="F:heme binding"/>
    <property type="evidence" value="ECO:0007669"/>
    <property type="project" value="UniProtKB-UniRule"/>
</dbReference>
<keyword evidence="17" id="KW-1133">Transmembrane helix</keyword>
<keyword evidence="17" id="KW-0812">Transmembrane</keyword>
<feature type="site" description="Transition state stabilizer" evidence="13">
    <location>
        <position position="106"/>
    </location>
</feature>
<evidence type="ECO:0000313" key="19">
    <source>
        <dbReference type="EMBL" id="VVB10459.1"/>
    </source>
</evidence>
<feature type="disulfide bond" evidence="14">
    <location>
        <begin position="243"/>
        <end position="275"/>
    </location>
</feature>
<feature type="binding site" evidence="11">
    <location>
        <position position="206"/>
    </location>
    <ligand>
        <name>substrate</name>
    </ligand>
</feature>
<feature type="binding site" evidence="12">
    <location>
        <position position="118"/>
    </location>
    <ligand>
        <name>Ca(2+)</name>
        <dbReference type="ChEBI" id="CHEBI:29108"/>
        <label>1</label>
    </ligand>
</feature>
<evidence type="ECO:0000256" key="3">
    <source>
        <dbReference type="ARBA" id="ARBA00012313"/>
    </source>
</evidence>
<dbReference type="CDD" id="cd00693">
    <property type="entry name" value="secretory_peroxidase"/>
    <property type="match status" value="1"/>
</dbReference>
<evidence type="ECO:0000256" key="6">
    <source>
        <dbReference type="ARBA" id="ARBA00022723"/>
    </source>
</evidence>
<evidence type="ECO:0000256" key="12">
    <source>
        <dbReference type="PIRSR" id="PIRSR600823-3"/>
    </source>
</evidence>
<keyword evidence="7 15" id="KW-0560">Oxidoreductase</keyword>
<keyword evidence="9 14" id="KW-1015">Disulfide bond</keyword>
<feature type="binding site" evidence="12">
    <location>
        <position position="120"/>
    </location>
    <ligand>
        <name>Ca(2+)</name>
        <dbReference type="ChEBI" id="CHEBI:29108"/>
        <label>1</label>
    </ligand>
</feature>
<feature type="binding site" description="axial binding residue" evidence="12">
    <location>
        <position position="236"/>
    </location>
    <ligand>
        <name>heme b</name>
        <dbReference type="ChEBI" id="CHEBI:60344"/>
    </ligand>
    <ligandPart>
        <name>Fe</name>
        <dbReference type="ChEBI" id="CHEBI:18248"/>
    </ligandPart>
</feature>
<feature type="compositionally biased region" description="Low complexity" evidence="16">
    <location>
        <begin position="278"/>
        <end position="287"/>
    </location>
</feature>
<protein>
    <recommendedName>
        <fullName evidence="3 15">Peroxidase</fullName>
        <ecNumber evidence="3 15">1.11.1.7</ecNumber>
    </recommendedName>
</protein>
<feature type="binding site" evidence="12">
    <location>
        <position position="116"/>
    </location>
    <ligand>
        <name>Ca(2+)</name>
        <dbReference type="ChEBI" id="CHEBI:29108"/>
        <label>1</label>
    </ligand>
</feature>
<evidence type="ECO:0000313" key="20">
    <source>
        <dbReference type="Proteomes" id="UP000489600"/>
    </source>
</evidence>
<dbReference type="FunFam" id="1.10.520.10:FF:000010">
    <property type="entry name" value="Peroxidase"/>
    <property type="match status" value="1"/>
</dbReference>
<evidence type="ECO:0000256" key="1">
    <source>
        <dbReference type="ARBA" id="ARBA00000189"/>
    </source>
</evidence>
<feature type="binding site" evidence="12">
    <location>
        <position position="132"/>
    </location>
    <ligand>
        <name>Ca(2+)</name>
        <dbReference type="ChEBI" id="CHEBI:29108"/>
        <label>1</label>
    </ligand>
</feature>
<dbReference type="SUPFAM" id="SSF48113">
    <property type="entry name" value="Heme-dependent peroxidases"/>
    <property type="match status" value="1"/>
</dbReference>
<evidence type="ECO:0000256" key="8">
    <source>
        <dbReference type="ARBA" id="ARBA00023004"/>
    </source>
</evidence>
<dbReference type="AlphaFoldDB" id="A0A565CA63"/>
<evidence type="ECO:0000256" key="4">
    <source>
        <dbReference type="ARBA" id="ARBA00022559"/>
    </source>
</evidence>
<evidence type="ECO:0000256" key="2">
    <source>
        <dbReference type="ARBA" id="ARBA00002322"/>
    </source>
</evidence>
<dbReference type="PRINTS" id="PR00458">
    <property type="entry name" value="PEROXIDASE"/>
</dbReference>
<feature type="domain" description="Plant heme peroxidase family profile" evidence="18">
    <location>
        <begin position="69"/>
        <end position="405"/>
    </location>
</feature>
<dbReference type="GO" id="GO:0042744">
    <property type="term" value="P:hydrogen peroxide catabolic process"/>
    <property type="evidence" value="ECO:0007669"/>
    <property type="project" value="UniProtKB-KW"/>
</dbReference>
<keyword evidence="6 12" id="KW-0479">Metal-binding</keyword>
<dbReference type="Gene3D" id="1.10.420.10">
    <property type="entry name" value="Peroxidase, domain 2"/>
    <property type="match status" value="2"/>
</dbReference>
<dbReference type="Gene3D" id="1.10.520.10">
    <property type="match status" value="2"/>
</dbReference>
<keyword evidence="12 15" id="KW-0106">Calcium</keyword>
<evidence type="ECO:0000256" key="14">
    <source>
        <dbReference type="PIRSR" id="PIRSR600823-5"/>
    </source>
</evidence>
<dbReference type="InterPro" id="IPR033905">
    <property type="entry name" value="Secretory_peroxidase"/>
</dbReference>
<keyword evidence="8 12" id="KW-0408">Iron</keyword>
<comment type="function">
    <text evidence="2">Removal of H(2)O(2), oxidation of toxic reductants, biosynthesis and degradation of lignin, suberization, auxin catabolism, response to environmental stresses such as wounding, pathogen attack and oxidative stress. These functions might be dependent on each isozyme/isoform in each plant tissue.</text>
</comment>
<reference evidence="19" key="1">
    <citation type="submission" date="2019-07" db="EMBL/GenBank/DDBJ databases">
        <authorList>
            <person name="Dittberner H."/>
        </authorList>
    </citation>
    <scope>NUCLEOTIDE SEQUENCE [LARGE SCALE GENOMIC DNA]</scope>
</reference>
<gene>
    <name evidence="19" type="ORF">ANE_LOCUS20903</name>
</gene>
<evidence type="ECO:0000256" key="10">
    <source>
        <dbReference type="PIRSR" id="PIRSR600823-1"/>
    </source>
</evidence>
<dbReference type="GO" id="GO:0140825">
    <property type="term" value="F:lactoperoxidase activity"/>
    <property type="evidence" value="ECO:0007669"/>
    <property type="project" value="UniProtKB-EC"/>
</dbReference>
<feature type="region of interest" description="Disordered" evidence="16">
    <location>
        <begin position="278"/>
        <end position="311"/>
    </location>
</feature>
<accession>A0A565CA63</accession>
<dbReference type="InterPro" id="IPR019794">
    <property type="entry name" value="Peroxidases_AS"/>
</dbReference>
<feature type="disulfide bond" evidence="14">
    <location>
        <begin position="79"/>
        <end position="158"/>
    </location>
</feature>
<evidence type="ECO:0000256" key="16">
    <source>
        <dbReference type="SAM" id="MobiDB-lite"/>
    </source>
</evidence>
<feature type="disulfide bond" evidence="14">
    <location>
        <begin position="112"/>
        <end position="117"/>
    </location>
</feature>
<keyword evidence="15" id="KW-0964">Secreted</keyword>
<keyword evidence="17" id="KW-0472">Membrane</keyword>
<evidence type="ECO:0000256" key="9">
    <source>
        <dbReference type="ARBA" id="ARBA00023157"/>
    </source>
</evidence>
<feature type="active site" description="Proton acceptor" evidence="10">
    <location>
        <position position="110"/>
    </location>
</feature>
<dbReference type="GO" id="GO:0046872">
    <property type="term" value="F:metal ion binding"/>
    <property type="evidence" value="ECO:0007669"/>
    <property type="project" value="UniProtKB-UniRule"/>
</dbReference>
<dbReference type="OrthoDB" id="2113341at2759"/>
<feature type="binding site" evidence="12">
    <location>
        <position position="111"/>
    </location>
    <ligand>
        <name>Ca(2+)</name>
        <dbReference type="ChEBI" id="CHEBI:29108"/>
        <label>1</label>
    </ligand>
</feature>
<dbReference type="EMBL" id="CABITT030000007">
    <property type="protein sequence ID" value="VVB10459.1"/>
    <property type="molecule type" value="Genomic_DNA"/>
</dbReference>
<dbReference type="InterPro" id="IPR010255">
    <property type="entry name" value="Haem_peroxidase_sf"/>
</dbReference>
<evidence type="ECO:0000259" key="18">
    <source>
        <dbReference type="PROSITE" id="PS50873"/>
    </source>
</evidence>
<dbReference type="PRINTS" id="PR00461">
    <property type="entry name" value="PLPEROXIDASE"/>
</dbReference>
<evidence type="ECO:0000256" key="5">
    <source>
        <dbReference type="ARBA" id="ARBA00022617"/>
    </source>
</evidence>
<sequence length="409" mass="45416">MEANGFKIALFTCLVIALSIYIPIYRIEFHDGTYSPVNRTGEVRFSDPSPFDEDFMFTSTAEDTDQSYSLHYDYYRDSCPSAERIIGKSIRDVYETRPSIAPNLIRLLFHDCFIEGCDASVLLDTDVAFASEKEAPPNLSLKGLDVIDEIKSELENECPGVVSCADILVLAARESVLMAGGPFYPLETGRKDSVVAFKDFVERELPSPQATLSEILARFATRGFNEQETVSLFGAHSIGITHCTFFEDRLYNFSGTGKPDPEMNPGYLQELKTKCPFSASASSPSQSLGTGLGQSLPASDDSKNDYGMSSSGGNNDGVIDLSYNNEGGDENFGTRYYRRLLQKKGLIYSDQQLTSREETEMWVKAYASDPQLFRRDFAMSMMKLSNYHVLAGPLGQVRTTCSKVLPMKN</sequence>
<evidence type="ECO:0000256" key="15">
    <source>
        <dbReference type="RuleBase" id="RU362060"/>
    </source>
</evidence>
<evidence type="ECO:0000256" key="13">
    <source>
        <dbReference type="PIRSR" id="PIRSR600823-4"/>
    </source>
</evidence>